<feature type="chain" id="PRO_5020521098" description="NTR domain-containing protein" evidence="6">
    <location>
        <begin position="21"/>
        <end position="122"/>
    </location>
</feature>
<dbReference type="GO" id="GO:0008191">
    <property type="term" value="F:metalloendopeptidase inhibitor activity"/>
    <property type="evidence" value="ECO:0007669"/>
    <property type="project" value="InterPro"/>
</dbReference>
<feature type="binding site" evidence="4">
    <location>
        <position position="18"/>
    </location>
    <ligand>
        <name>Zn(2+)</name>
        <dbReference type="ChEBI" id="CHEBI:29105"/>
        <note>ligand shared with metalloproteinase partner</note>
    </ligand>
</feature>
<dbReference type="GO" id="GO:0046872">
    <property type="term" value="F:metal ion binding"/>
    <property type="evidence" value="ECO:0007669"/>
    <property type="project" value="UniProtKB-KW"/>
</dbReference>
<comment type="caution">
    <text evidence="8">The sequence shown here is derived from an EMBL/GenBank/DDBJ whole genome shotgun (WGS) entry which is preliminary data.</text>
</comment>
<comment type="subcellular location">
    <subcellularLocation>
        <location evidence="1">Secreted</location>
    </subcellularLocation>
</comment>
<gene>
    <name evidence="8" type="ORF">L596_027758</name>
</gene>
<dbReference type="Proteomes" id="UP000298663">
    <property type="component" value="Unassembled WGS sequence"/>
</dbReference>
<dbReference type="GO" id="GO:0005615">
    <property type="term" value="C:extracellular space"/>
    <property type="evidence" value="ECO:0007669"/>
    <property type="project" value="TreeGrafter"/>
</dbReference>
<reference evidence="8 9" key="1">
    <citation type="journal article" date="2015" name="Genome Biol.">
        <title>Comparative genomics of Steinernema reveals deeply conserved gene regulatory networks.</title>
        <authorList>
            <person name="Dillman A.R."/>
            <person name="Macchietto M."/>
            <person name="Porter C.F."/>
            <person name="Rogers A."/>
            <person name="Williams B."/>
            <person name="Antoshechkin I."/>
            <person name="Lee M.M."/>
            <person name="Goodwin Z."/>
            <person name="Lu X."/>
            <person name="Lewis E.E."/>
            <person name="Goodrich-Blair H."/>
            <person name="Stock S.P."/>
            <person name="Adams B.J."/>
            <person name="Sternberg P.W."/>
            <person name="Mortazavi A."/>
        </authorList>
    </citation>
    <scope>NUCLEOTIDE SEQUENCE [LARGE SCALE GENOMIC DNA]</scope>
    <source>
        <strain evidence="8 9">ALL</strain>
    </source>
</reference>
<dbReference type="InterPro" id="IPR001820">
    <property type="entry name" value="TIMP"/>
</dbReference>
<evidence type="ECO:0000313" key="9">
    <source>
        <dbReference type="Proteomes" id="UP000298663"/>
    </source>
</evidence>
<dbReference type="InterPro" id="IPR001134">
    <property type="entry name" value="Netrin_domain"/>
</dbReference>
<evidence type="ECO:0000259" key="7">
    <source>
        <dbReference type="PROSITE" id="PS50189"/>
    </source>
</evidence>
<keyword evidence="2" id="KW-0964">Secreted</keyword>
<feature type="disulfide bond" evidence="5">
    <location>
        <begin position="20"/>
        <end position="112"/>
    </location>
</feature>
<dbReference type="PANTHER" id="PTHR11844:SF25">
    <property type="entry name" value="NTR DOMAIN-CONTAINING PROTEIN"/>
    <property type="match status" value="1"/>
</dbReference>
<dbReference type="EMBL" id="AZBU02000011">
    <property type="protein sequence ID" value="TKR60522.1"/>
    <property type="molecule type" value="Genomic_DNA"/>
</dbReference>
<proteinExistence type="predicted"/>
<feature type="signal peptide" evidence="6">
    <location>
        <begin position="1"/>
        <end position="20"/>
    </location>
</feature>
<evidence type="ECO:0000256" key="2">
    <source>
        <dbReference type="ARBA" id="ARBA00022525"/>
    </source>
</evidence>
<reference evidence="8 9" key="2">
    <citation type="journal article" date="2019" name="G3 (Bethesda)">
        <title>Hybrid Assembly of the Genome of the Entomopathogenic Nematode Steinernema carpocapsae Identifies the X-Chromosome.</title>
        <authorList>
            <person name="Serra L."/>
            <person name="Macchietto M."/>
            <person name="Macias-Munoz A."/>
            <person name="McGill C.J."/>
            <person name="Rodriguez I.M."/>
            <person name="Rodriguez B."/>
            <person name="Murad R."/>
            <person name="Mortazavi A."/>
        </authorList>
    </citation>
    <scope>NUCLEOTIDE SEQUENCE [LARGE SCALE GENOMIC DNA]</scope>
    <source>
        <strain evidence="8 9">ALL</strain>
    </source>
</reference>
<feature type="disulfide bond" evidence="5">
    <location>
        <begin position="18"/>
        <end position="84"/>
    </location>
</feature>
<evidence type="ECO:0000256" key="1">
    <source>
        <dbReference type="ARBA" id="ARBA00004613"/>
    </source>
</evidence>
<dbReference type="GO" id="GO:0051045">
    <property type="term" value="P:negative regulation of membrane protein ectodomain proteolysis"/>
    <property type="evidence" value="ECO:0007669"/>
    <property type="project" value="TreeGrafter"/>
</dbReference>
<name>A0A4U5LWH9_STECR</name>
<dbReference type="AlphaFoldDB" id="A0A4U5LWH9"/>
<accession>A0A4U5LWH9</accession>
<keyword evidence="4" id="KW-0862">Zinc</keyword>
<evidence type="ECO:0000313" key="8">
    <source>
        <dbReference type="EMBL" id="TKR60522.1"/>
    </source>
</evidence>
<dbReference type="SUPFAM" id="SSF50242">
    <property type="entry name" value="TIMP-like"/>
    <property type="match status" value="1"/>
</dbReference>
<sequence>MLRALFLFLAVFEVSPACTCVPRTPKQTFCISQWVAVFKIGDNTSFDINLTYDATPITIYKRSFGIPQVSVLTKLHTFNQSSLCGVRNLVKGELYLLSGHYDNTLKMRMSTCPWLWAAFLKR</sequence>
<keyword evidence="6" id="KW-0732">Signal</keyword>
<dbReference type="GO" id="GO:0002020">
    <property type="term" value="F:protease binding"/>
    <property type="evidence" value="ECO:0007669"/>
    <property type="project" value="TreeGrafter"/>
</dbReference>
<evidence type="ECO:0000256" key="6">
    <source>
        <dbReference type="SAM" id="SignalP"/>
    </source>
</evidence>
<keyword evidence="9" id="KW-1185">Reference proteome</keyword>
<evidence type="ECO:0000256" key="4">
    <source>
        <dbReference type="PIRSR" id="PIRSR601820-1"/>
    </source>
</evidence>
<dbReference type="GO" id="GO:0031012">
    <property type="term" value="C:extracellular matrix"/>
    <property type="evidence" value="ECO:0007669"/>
    <property type="project" value="TreeGrafter"/>
</dbReference>
<keyword evidence="4" id="KW-0479">Metal-binding</keyword>
<dbReference type="PANTHER" id="PTHR11844">
    <property type="entry name" value="METALLOPROTEASE INHIBITOR"/>
    <property type="match status" value="1"/>
</dbReference>
<protein>
    <recommendedName>
        <fullName evidence="7">NTR domain-containing protein</fullName>
    </recommendedName>
</protein>
<dbReference type="InterPro" id="IPR008993">
    <property type="entry name" value="TIMP-like_OB-fold"/>
</dbReference>
<dbReference type="PROSITE" id="PS50189">
    <property type="entry name" value="NTR"/>
    <property type="match status" value="1"/>
</dbReference>
<feature type="domain" description="NTR" evidence="7">
    <location>
        <begin position="18"/>
        <end position="122"/>
    </location>
</feature>
<keyword evidence="3 5" id="KW-1015">Disulfide bond</keyword>
<dbReference type="Gene3D" id="2.40.50.120">
    <property type="match status" value="1"/>
</dbReference>
<organism evidence="8 9">
    <name type="scientific">Steinernema carpocapsae</name>
    <name type="common">Entomopathogenic nematode</name>
    <dbReference type="NCBI Taxonomy" id="34508"/>
    <lineage>
        <taxon>Eukaryota</taxon>
        <taxon>Metazoa</taxon>
        <taxon>Ecdysozoa</taxon>
        <taxon>Nematoda</taxon>
        <taxon>Chromadorea</taxon>
        <taxon>Rhabditida</taxon>
        <taxon>Tylenchina</taxon>
        <taxon>Panagrolaimomorpha</taxon>
        <taxon>Strongyloidoidea</taxon>
        <taxon>Steinernematidae</taxon>
        <taxon>Steinernema</taxon>
    </lineage>
</organism>
<evidence type="ECO:0000256" key="3">
    <source>
        <dbReference type="ARBA" id="ARBA00023157"/>
    </source>
</evidence>
<evidence type="ECO:0000256" key="5">
    <source>
        <dbReference type="PIRSR" id="PIRSR601820-3"/>
    </source>
</evidence>
<dbReference type="Pfam" id="PF00965">
    <property type="entry name" value="TIMP"/>
    <property type="match status" value="1"/>
</dbReference>